<reference evidence="1 2" key="1">
    <citation type="journal article" date="2024" name="Curr. Microbiol.">
        <title>Luteibacter sahnii sp. nov., A Novel Yellow-Colored Xanthomonadin Pigment Producing Probiotic Bacterium from Healthy Rice Seed Microbiome.</title>
        <authorList>
            <person name="Jaiswal G."/>
            <person name="Rana R."/>
            <person name="Nayak P.K."/>
            <person name="Chouhan R."/>
            <person name="Gandhi S.G."/>
            <person name="Patel H.K."/>
            <person name="Patil P.B."/>
        </authorList>
    </citation>
    <scope>NUCLEOTIDE SEQUENCE [LARGE SCALE GENOMIC DNA]</scope>
    <source>
        <strain evidence="1 2">PPL201</strain>
    </source>
</reference>
<dbReference type="PANTHER" id="PTHR43611:SF3">
    <property type="entry name" value="FLAVIN MONONUCLEOTIDE HYDROLASE 1, CHLOROPLATIC"/>
    <property type="match status" value="1"/>
</dbReference>
<sequence length="208" mass="22308">MKNILFDMDGVLVDYRPEIRVHHIATALQRSPAEVHAAIYASGLEADADAGHLGPDDYLEALGKRMGRRVPVDVWAEARRLATRVRPGLIGHIASLASRGTGIAILTNNGRLLSAHWEHIAPALFPLFRGRAHVAADFGVTKPDTRVYVAVLEKLGWRAHDTLFIDDVQANVDGAAAVGMASARCDSEASVVDAMAAFLDDSRVAGGI</sequence>
<dbReference type="Gene3D" id="1.10.150.240">
    <property type="entry name" value="Putative phosphatase, domain 2"/>
    <property type="match status" value="1"/>
</dbReference>
<dbReference type="PRINTS" id="PR00413">
    <property type="entry name" value="HADHALOGNASE"/>
</dbReference>
<dbReference type="Pfam" id="PF00702">
    <property type="entry name" value="Hydrolase"/>
    <property type="match status" value="1"/>
</dbReference>
<dbReference type="InterPro" id="IPR006439">
    <property type="entry name" value="HAD-SF_hydro_IA"/>
</dbReference>
<dbReference type="CDD" id="cd02603">
    <property type="entry name" value="HAD_sEH-N_like"/>
    <property type="match status" value="1"/>
</dbReference>
<organism evidence="1 2">
    <name type="scientific">Luteibacter sahnii</name>
    <dbReference type="NCBI Taxonomy" id="3021977"/>
    <lineage>
        <taxon>Bacteria</taxon>
        <taxon>Pseudomonadati</taxon>
        <taxon>Pseudomonadota</taxon>
        <taxon>Gammaproteobacteria</taxon>
        <taxon>Lysobacterales</taxon>
        <taxon>Rhodanobacteraceae</taxon>
        <taxon>Luteibacter</taxon>
    </lineage>
</organism>
<evidence type="ECO:0000313" key="1">
    <source>
        <dbReference type="EMBL" id="MDF4024510.1"/>
    </source>
</evidence>
<dbReference type="InterPro" id="IPR036412">
    <property type="entry name" value="HAD-like_sf"/>
</dbReference>
<keyword evidence="2" id="KW-1185">Reference proteome</keyword>
<dbReference type="PANTHER" id="PTHR43611">
    <property type="entry name" value="ALPHA-D-GLUCOSE 1-PHOSPHATE PHOSPHATASE"/>
    <property type="match status" value="1"/>
</dbReference>
<protein>
    <submittedName>
        <fullName evidence="1">HAD family phosphatase</fullName>
    </submittedName>
</protein>
<dbReference type="Proteomes" id="UP001528850">
    <property type="component" value="Unassembled WGS sequence"/>
</dbReference>
<dbReference type="InterPro" id="IPR023214">
    <property type="entry name" value="HAD_sf"/>
</dbReference>
<accession>A0ABT6B8S1</accession>
<dbReference type="SFLD" id="SFLDS00003">
    <property type="entry name" value="Haloacid_Dehalogenase"/>
    <property type="match status" value="1"/>
</dbReference>
<dbReference type="Gene3D" id="3.40.50.1000">
    <property type="entry name" value="HAD superfamily/HAD-like"/>
    <property type="match status" value="1"/>
</dbReference>
<gene>
    <name evidence="1" type="ORF">P3W24_06000</name>
</gene>
<dbReference type="NCBIfam" id="TIGR01509">
    <property type="entry name" value="HAD-SF-IA-v3"/>
    <property type="match status" value="1"/>
</dbReference>
<comment type="caution">
    <text evidence="1">The sequence shown here is derived from an EMBL/GenBank/DDBJ whole genome shotgun (WGS) entry which is preliminary data.</text>
</comment>
<dbReference type="SFLD" id="SFLDG01129">
    <property type="entry name" value="C1.5:_HAD__Beta-PGM__Phosphata"/>
    <property type="match status" value="1"/>
</dbReference>
<dbReference type="SUPFAM" id="SSF56784">
    <property type="entry name" value="HAD-like"/>
    <property type="match status" value="1"/>
</dbReference>
<proteinExistence type="predicted"/>
<dbReference type="InterPro" id="IPR023198">
    <property type="entry name" value="PGP-like_dom2"/>
</dbReference>
<evidence type="ECO:0000313" key="2">
    <source>
        <dbReference type="Proteomes" id="UP001528850"/>
    </source>
</evidence>
<name>A0ABT6B8S1_9GAMM</name>
<dbReference type="EMBL" id="JARJJS010000001">
    <property type="protein sequence ID" value="MDF4024510.1"/>
    <property type="molecule type" value="Genomic_DNA"/>
</dbReference>